<reference evidence="1 2" key="1">
    <citation type="submission" date="2018-05" db="EMBL/GenBank/DDBJ databases">
        <title>Genomic Encyclopedia of Type Strains, Phase IV (KMG-IV): sequencing the most valuable type-strain genomes for metagenomic binning, comparative biology and taxonomic classification.</title>
        <authorList>
            <person name="Goeker M."/>
        </authorList>
    </citation>
    <scope>NUCLEOTIDE SEQUENCE [LARGE SCALE GENOMIC DNA]</scope>
    <source>
        <strain evidence="1 2">JC118</strain>
    </source>
</reference>
<protein>
    <submittedName>
        <fullName evidence="1">Uncharacterized protein</fullName>
    </submittedName>
</protein>
<dbReference type="EMBL" id="QJKH01000011">
    <property type="protein sequence ID" value="PXX77380.1"/>
    <property type="molecule type" value="Genomic_DNA"/>
</dbReference>
<evidence type="ECO:0000313" key="1">
    <source>
        <dbReference type="EMBL" id="PXX77380.1"/>
    </source>
</evidence>
<organism evidence="1 2">
    <name type="scientific">Dielma fastidiosa</name>
    <dbReference type="NCBI Taxonomy" id="1034346"/>
    <lineage>
        <taxon>Bacteria</taxon>
        <taxon>Bacillati</taxon>
        <taxon>Bacillota</taxon>
        <taxon>Erysipelotrichia</taxon>
        <taxon>Erysipelotrichales</taxon>
        <taxon>Erysipelotrichaceae</taxon>
        <taxon>Dielma</taxon>
    </lineage>
</organism>
<name>A0A318KIX0_9FIRM</name>
<evidence type="ECO:0000313" key="2">
    <source>
        <dbReference type="Proteomes" id="UP000247612"/>
    </source>
</evidence>
<gene>
    <name evidence="1" type="ORF">DES51_111132</name>
</gene>
<dbReference type="RefSeq" id="WP_022939575.1">
    <property type="nucleotide sequence ID" value="NZ_CABKRQ010000010.1"/>
</dbReference>
<proteinExistence type="predicted"/>
<sequence>MELEVEYVESCKNQVIIYLEAHKVVVFTDKVINNEFKRYVQSRLPGYTLIEKR</sequence>
<comment type="caution">
    <text evidence="1">The sequence shown here is derived from an EMBL/GenBank/DDBJ whole genome shotgun (WGS) entry which is preliminary data.</text>
</comment>
<dbReference type="Proteomes" id="UP000247612">
    <property type="component" value="Unassembled WGS sequence"/>
</dbReference>
<accession>A0A318KIX0</accession>
<dbReference type="AlphaFoldDB" id="A0A318KIX0"/>
<keyword evidence="2" id="KW-1185">Reference proteome</keyword>